<sequence length="66" mass="7481">MFVMGMLLTITVTGIRIVSTLLCPVLVQFIFCISSESMKYNTNGAIPRTIHKTIRKFKKFNIISTL</sequence>
<evidence type="ECO:0000256" key="1">
    <source>
        <dbReference type="SAM" id="Phobius"/>
    </source>
</evidence>
<feature type="transmembrane region" description="Helical" evidence="1">
    <location>
        <begin position="6"/>
        <end position="31"/>
    </location>
</feature>
<dbReference type="Proteomes" id="UP000321352">
    <property type="component" value="Segment"/>
</dbReference>
<protein>
    <submittedName>
        <fullName evidence="2">Uncharacterized protein</fullName>
    </submittedName>
</protein>
<keyword evidence="1" id="KW-0812">Transmembrane</keyword>
<keyword evidence="1" id="KW-0472">Membrane</keyword>
<keyword evidence="1" id="KW-1133">Transmembrane helix</keyword>
<accession>A0A5A4U5W5</accession>
<gene>
    <name evidence="2" type="ORF">EO157G_3210</name>
</gene>
<name>A0A5A4U5W5_9CAUD</name>
<organism evidence="2 3">
    <name type="scientific">Escherichia phage SP27</name>
    <dbReference type="NCBI Taxonomy" id="2495557"/>
    <lineage>
        <taxon>Viruses</taxon>
        <taxon>Duplodnaviria</taxon>
        <taxon>Heunggongvirae</taxon>
        <taxon>Uroviricota</taxon>
        <taxon>Caudoviricetes</taxon>
        <taxon>Asteriusvirus</taxon>
        <taxon>Asteriusvirus PBECO4</taxon>
    </lineage>
</organism>
<evidence type="ECO:0000313" key="2">
    <source>
        <dbReference type="EMBL" id="BBM61910.1"/>
    </source>
</evidence>
<proteinExistence type="predicted"/>
<dbReference type="EMBL" id="LC494302">
    <property type="protein sequence ID" value="BBM61910.1"/>
    <property type="molecule type" value="Genomic_DNA"/>
</dbReference>
<reference evidence="2 3" key="1">
    <citation type="submission" date="2019-07" db="EMBL/GenBank/DDBJ databases">
        <title>Whole genome analysis of E. coli Jumbo phage.</title>
        <authorList>
            <person name="Azam A.H."/>
            <person name="Oishi K."/>
            <person name="Miyanaga K."/>
            <person name="Tanji Y."/>
        </authorList>
    </citation>
    <scope>NUCLEOTIDE SEQUENCE [LARGE SCALE GENOMIC DNA]</scope>
    <source>
        <strain evidence="2 3">SP27</strain>
    </source>
</reference>
<evidence type="ECO:0000313" key="3">
    <source>
        <dbReference type="Proteomes" id="UP000321352"/>
    </source>
</evidence>